<keyword evidence="1" id="KW-0378">Hydrolase</keyword>
<dbReference type="InterPro" id="IPR010799">
    <property type="entry name" value="MlrC_C"/>
</dbReference>
<accession>A0A2T7UFZ1</accession>
<evidence type="ECO:0000313" key="5">
    <source>
        <dbReference type="Proteomes" id="UP000037507"/>
    </source>
</evidence>
<dbReference type="Pfam" id="PF07364">
    <property type="entry name" value="DUF1485"/>
    <property type="match status" value="1"/>
</dbReference>
<evidence type="ECO:0000256" key="1">
    <source>
        <dbReference type="PIRNR" id="PIRNR012702"/>
    </source>
</evidence>
<dbReference type="AlphaFoldDB" id="A0A2T7UFZ1"/>
<comment type="caution">
    <text evidence="4">The sequence shown here is derived from an EMBL/GenBank/DDBJ whole genome shotgun (WGS) entry which is preliminary data.</text>
</comment>
<dbReference type="RefSeq" id="WP_053170143.1">
    <property type="nucleotide sequence ID" value="NZ_LFYT02000005.1"/>
</dbReference>
<dbReference type="GO" id="GO:0008237">
    <property type="term" value="F:metallopeptidase activity"/>
    <property type="evidence" value="ECO:0007669"/>
    <property type="project" value="UniProtKB-KW"/>
</dbReference>
<dbReference type="GO" id="GO:0046872">
    <property type="term" value="F:metal ion binding"/>
    <property type="evidence" value="ECO:0007669"/>
    <property type="project" value="UniProtKB-KW"/>
</dbReference>
<evidence type="ECO:0000259" key="3">
    <source>
        <dbReference type="Pfam" id="PF07364"/>
    </source>
</evidence>
<name>A0A2T7UFZ1_9BURK</name>
<comment type="function">
    <text evidence="1">Involved in peptidolytic degradation of cyclic heptapeptide hepatotoxin microcystin (MC).</text>
</comment>
<dbReference type="Pfam" id="PF07171">
    <property type="entry name" value="MlrC_C"/>
    <property type="match status" value="1"/>
</dbReference>
<keyword evidence="1" id="KW-0645">Protease</keyword>
<dbReference type="EMBL" id="LFYT02000005">
    <property type="protein sequence ID" value="PVE43609.1"/>
    <property type="molecule type" value="Genomic_DNA"/>
</dbReference>
<comment type="similarity">
    <text evidence="1">Belongs to the peptidase M81 family.</text>
</comment>
<evidence type="ECO:0000313" key="4">
    <source>
        <dbReference type="EMBL" id="PVE43609.1"/>
    </source>
</evidence>
<reference evidence="4" key="1">
    <citation type="submission" date="2017-04" db="EMBL/GenBank/DDBJ databases">
        <title>Unexpected and diverse lifestyles within the genus Limnohabitans.</title>
        <authorList>
            <person name="Kasalicky V."/>
            <person name="Mehrshad M."/>
            <person name="Andrei S.-A."/>
            <person name="Salcher M."/>
            <person name="Kratochvilova H."/>
            <person name="Simek K."/>
            <person name="Ghai R."/>
        </authorList>
    </citation>
    <scope>NUCLEOTIDE SEQUENCE [LARGE SCALE GENOMIC DNA]</scope>
    <source>
        <strain evidence="4">II-D5</strain>
    </source>
</reference>
<proteinExistence type="inferred from homology"/>
<keyword evidence="5" id="KW-1185">Reference proteome</keyword>
<feature type="domain" description="Microcystin LR degradation protein MlrC C-terminal" evidence="2">
    <location>
        <begin position="300"/>
        <end position="481"/>
    </location>
</feature>
<feature type="domain" description="Microcystin LR degradation protein MlrC N-terminal" evidence="3">
    <location>
        <begin position="2"/>
        <end position="290"/>
    </location>
</feature>
<dbReference type="GO" id="GO:0006508">
    <property type="term" value="P:proteolysis"/>
    <property type="evidence" value="ECO:0007669"/>
    <property type="project" value="UniProtKB-KW"/>
</dbReference>
<evidence type="ECO:0000259" key="2">
    <source>
        <dbReference type="Pfam" id="PF07171"/>
    </source>
</evidence>
<dbReference type="InterPro" id="IPR015995">
    <property type="entry name" value="MlrC_N"/>
</dbReference>
<dbReference type="PIRSF" id="PIRSF012702">
    <property type="entry name" value="UCP012702"/>
    <property type="match status" value="1"/>
</dbReference>
<sequence length="500" mass="53880">MRLLIAMMMHETNTFSPVPTDLQRFALGPGEAPPRGEAAIAAFRGTGTATGAFIDLAEQIGAEFELALGAHAAPSGLVLDAAYEAMSEAILQAVTRGGFDGILLDLHGAMVSQSHEDGEGELLRRIRAIDPKTPIGVAYDMHANVYADMVELAQTVAGYQTYPHVDMYDTGVRAGSALLQMIQGQAQPTTAWGRLPMIPHIMRQSSLDEPNRSIQARARQMEKEGALCASVFTGFPHADIENAGLSVVVVTDKDPALAQRLRDELMQMAWDSRAQWVYELEPLAASVARAKTLTDFPVMLLDHYDNAASGGTMDTTAVLAEVLRQGLRNVAVFAIFDPQAVQDAIAAGIGAQVRLQVGGKMAMPLMPHRSEPVELNGVVKLISNGKYRNKGPMSQGARQNMGQAVVIDTGDVEVALISRHVEPFDVNALLCLGMDPTQKDFVVLKSRVHWRAGLGHLARATVECAGAGACTSDYSELQFKNLRRPIYPLDEGVNWSAANL</sequence>
<dbReference type="STRING" id="1293045.H663_04280"/>
<keyword evidence="1" id="KW-0482">Metalloprotease</keyword>
<dbReference type="OrthoDB" id="5288421at2"/>
<organism evidence="4 5">
    <name type="scientific">Limnohabitans planktonicus II-D5</name>
    <dbReference type="NCBI Taxonomy" id="1293045"/>
    <lineage>
        <taxon>Bacteria</taxon>
        <taxon>Pseudomonadati</taxon>
        <taxon>Pseudomonadota</taxon>
        <taxon>Betaproteobacteria</taxon>
        <taxon>Burkholderiales</taxon>
        <taxon>Comamonadaceae</taxon>
        <taxon>Limnohabitans</taxon>
    </lineage>
</organism>
<comment type="cofactor">
    <cofactor evidence="1">
        <name>Zn(2+)</name>
        <dbReference type="ChEBI" id="CHEBI:29105"/>
    </cofactor>
    <text evidence="1">Binds 1 zinc ion per subunit.</text>
</comment>
<dbReference type="Proteomes" id="UP000037507">
    <property type="component" value="Unassembled WGS sequence"/>
</dbReference>
<protein>
    <recommendedName>
        <fullName evidence="1">Microcystinase C</fullName>
        <shortName evidence="1">MlrC</shortName>
    </recommendedName>
</protein>
<dbReference type="InterPro" id="IPR009197">
    <property type="entry name" value="MlrC"/>
</dbReference>
<keyword evidence="1" id="KW-0479">Metal-binding</keyword>
<gene>
    <name evidence="4" type="ORF">H663_006345</name>
</gene>